<organism evidence="2 3">
    <name type="scientific">Actinomycetospora cinnamomea</name>
    <dbReference type="NCBI Taxonomy" id="663609"/>
    <lineage>
        <taxon>Bacteria</taxon>
        <taxon>Bacillati</taxon>
        <taxon>Actinomycetota</taxon>
        <taxon>Actinomycetes</taxon>
        <taxon>Pseudonocardiales</taxon>
        <taxon>Pseudonocardiaceae</taxon>
        <taxon>Actinomycetospora</taxon>
    </lineage>
</organism>
<gene>
    <name evidence="2" type="ORF">C8D89_107149</name>
</gene>
<proteinExistence type="predicted"/>
<comment type="caution">
    <text evidence="2">The sequence shown here is derived from an EMBL/GenBank/DDBJ whole genome shotgun (WGS) entry which is preliminary data.</text>
</comment>
<dbReference type="AlphaFoldDB" id="A0A2U1F9W8"/>
<evidence type="ECO:0000313" key="2">
    <source>
        <dbReference type="EMBL" id="PVZ08987.1"/>
    </source>
</evidence>
<name>A0A2U1F9W8_9PSEU</name>
<accession>A0A2U1F9W8</accession>
<evidence type="ECO:0000256" key="1">
    <source>
        <dbReference type="SAM" id="MobiDB-lite"/>
    </source>
</evidence>
<keyword evidence="3" id="KW-1185">Reference proteome</keyword>
<dbReference type="EMBL" id="QEKW01000007">
    <property type="protein sequence ID" value="PVZ08987.1"/>
    <property type="molecule type" value="Genomic_DNA"/>
</dbReference>
<feature type="compositionally biased region" description="Polar residues" evidence="1">
    <location>
        <begin position="1"/>
        <end position="15"/>
    </location>
</feature>
<reference evidence="2 3" key="1">
    <citation type="submission" date="2018-04" db="EMBL/GenBank/DDBJ databases">
        <title>Genomic Encyclopedia of Type Strains, Phase IV (KMG-IV): sequencing the most valuable type-strain genomes for metagenomic binning, comparative biology and taxonomic classification.</title>
        <authorList>
            <person name="Goeker M."/>
        </authorList>
    </citation>
    <scope>NUCLEOTIDE SEQUENCE [LARGE SCALE GENOMIC DNA]</scope>
    <source>
        <strain evidence="2 3">DSM 45771</strain>
    </source>
</reference>
<feature type="region of interest" description="Disordered" evidence="1">
    <location>
        <begin position="1"/>
        <end position="31"/>
    </location>
</feature>
<protein>
    <submittedName>
        <fullName evidence="2">Uncharacterized protein</fullName>
    </submittedName>
</protein>
<dbReference type="Proteomes" id="UP000245639">
    <property type="component" value="Unassembled WGS sequence"/>
</dbReference>
<sequence>MTPDITVTGTVSTGAPLTGTARHTPTREKQP</sequence>
<evidence type="ECO:0000313" key="3">
    <source>
        <dbReference type="Proteomes" id="UP000245639"/>
    </source>
</evidence>